<evidence type="ECO:0000313" key="1">
    <source>
        <dbReference type="EMBL" id="KAG5955710.1"/>
    </source>
</evidence>
<sequence length="215" mass="24093">MDNAPDDDHFHGHPRERLLLELRVQQFNASEWINRHGTWGVGVPTRRPLCAMETAKFHNPYAGVAYAWQLTETLSEFLSRLPPATTDQSEDVPWIFICNPFVAREDKTTVVDAHMKGNEDEAPPEAGRQLSFVVEGAKERLTLLSELMQRVKTSGKAGAFIARELSQERRHAASDILHLAHAGRVRTGKASSMTTTFFWNTANIPSSDASSCFYP</sequence>
<protein>
    <submittedName>
        <fullName evidence="1">Uncharacterized protein</fullName>
    </submittedName>
</protein>
<gene>
    <name evidence="1" type="ORF">E4U56_007058</name>
</gene>
<dbReference type="OrthoDB" id="10067381at2759"/>
<comment type="caution">
    <text evidence="1">The sequence shown here is derived from an EMBL/GenBank/DDBJ whole genome shotgun (WGS) entry which is preliminary data.</text>
</comment>
<reference evidence="1" key="1">
    <citation type="journal article" date="2020" name="bioRxiv">
        <title>Whole genome comparisons of ergot fungi reveals the divergence and evolution of species within the genus Claviceps are the result of varying mechanisms driving genome evolution and host range expansion.</title>
        <authorList>
            <person name="Wyka S.A."/>
            <person name="Mondo S.J."/>
            <person name="Liu M."/>
            <person name="Dettman J."/>
            <person name="Nalam V."/>
            <person name="Broders K.D."/>
        </authorList>
    </citation>
    <scope>NUCLEOTIDE SEQUENCE</scope>
    <source>
        <strain evidence="1">CCC 1102</strain>
    </source>
</reference>
<evidence type="ECO:0000313" key="2">
    <source>
        <dbReference type="Proteomes" id="UP000784919"/>
    </source>
</evidence>
<dbReference type="Proteomes" id="UP000784919">
    <property type="component" value="Unassembled WGS sequence"/>
</dbReference>
<name>A0A9P7MLS8_9HYPO</name>
<dbReference type="AlphaFoldDB" id="A0A9P7MLS8"/>
<proteinExistence type="predicted"/>
<dbReference type="Pfam" id="PF08939">
    <property type="entry name" value="Bles03"/>
    <property type="match status" value="1"/>
</dbReference>
<dbReference type="EMBL" id="SRPS01000625">
    <property type="protein sequence ID" value="KAG5955710.1"/>
    <property type="molecule type" value="Genomic_DNA"/>
</dbReference>
<dbReference type="InterPro" id="IPR015034">
    <property type="entry name" value="Bles03"/>
</dbReference>
<accession>A0A9P7MLS8</accession>
<organism evidence="1 2">
    <name type="scientific">Claviceps arundinis</name>
    <dbReference type="NCBI Taxonomy" id="1623583"/>
    <lineage>
        <taxon>Eukaryota</taxon>
        <taxon>Fungi</taxon>
        <taxon>Dikarya</taxon>
        <taxon>Ascomycota</taxon>
        <taxon>Pezizomycotina</taxon>
        <taxon>Sordariomycetes</taxon>
        <taxon>Hypocreomycetidae</taxon>
        <taxon>Hypocreales</taxon>
        <taxon>Clavicipitaceae</taxon>
        <taxon>Claviceps</taxon>
    </lineage>
</organism>